<protein>
    <recommendedName>
        <fullName evidence="3 9">DNA repair protein RecN</fullName>
    </recommendedName>
    <alternativeName>
        <fullName evidence="8 9">Recombination protein N</fullName>
    </alternativeName>
</protein>
<keyword evidence="6" id="KW-0067">ATP-binding</keyword>
<dbReference type="GO" id="GO:0006310">
    <property type="term" value="P:DNA recombination"/>
    <property type="evidence" value="ECO:0007669"/>
    <property type="project" value="InterPro"/>
</dbReference>
<keyword evidence="10" id="KW-0175">Coiled coil</keyword>
<dbReference type="InterPro" id="IPR003395">
    <property type="entry name" value="RecF/RecN/SMC_N"/>
</dbReference>
<comment type="similarity">
    <text evidence="2 9">Belongs to the RecN family.</text>
</comment>
<accession>A0A0G2Z8Y1</accession>
<evidence type="ECO:0000256" key="4">
    <source>
        <dbReference type="ARBA" id="ARBA00022741"/>
    </source>
</evidence>
<evidence type="ECO:0000313" key="13">
    <source>
        <dbReference type="Proteomes" id="UP000035159"/>
    </source>
</evidence>
<dbReference type="STRING" id="1330330.IX53_09690"/>
<reference evidence="12 13" key="1">
    <citation type="submission" date="2015-04" db="EMBL/GenBank/DDBJ databases">
        <title>Complete Genome Sequence of Kosmotoga pacifica SLHLJ1.</title>
        <authorList>
            <person name="Jiang L.J."/>
            <person name="Shao Z.Z."/>
            <person name="Jebbar M."/>
        </authorList>
    </citation>
    <scope>NUCLEOTIDE SEQUENCE [LARGE SCALE GENOMIC DNA]</scope>
    <source>
        <strain evidence="12 13">SLHLJ1</strain>
    </source>
</reference>
<organism evidence="12 13">
    <name type="scientific">Kosmotoga pacifica</name>
    <dbReference type="NCBI Taxonomy" id="1330330"/>
    <lineage>
        <taxon>Bacteria</taxon>
        <taxon>Thermotogati</taxon>
        <taxon>Thermotogota</taxon>
        <taxon>Thermotogae</taxon>
        <taxon>Kosmotogales</taxon>
        <taxon>Kosmotogaceae</taxon>
        <taxon>Kosmotoga</taxon>
    </lineage>
</organism>
<evidence type="ECO:0000256" key="7">
    <source>
        <dbReference type="ARBA" id="ARBA00023204"/>
    </source>
</evidence>
<dbReference type="RefSeq" id="WP_047755190.1">
    <property type="nucleotide sequence ID" value="NZ_CAJUHA010000001.1"/>
</dbReference>
<dbReference type="Gene3D" id="3.40.50.300">
    <property type="entry name" value="P-loop containing nucleotide triphosphate hydrolases"/>
    <property type="match status" value="2"/>
</dbReference>
<dbReference type="GO" id="GO:0006281">
    <property type="term" value="P:DNA repair"/>
    <property type="evidence" value="ECO:0007669"/>
    <property type="project" value="UniProtKB-KW"/>
</dbReference>
<keyword evidence="7 9" id="KW-0234">DNA repair</keyword>
<name>A0A0G2Z8Y1_9BACT</name>
<gene>
    <name evidence="12" type="ORF">IX53_09690</name>
</gene>
<evidence type="ECO:0000256" key="2">
    <source>
        <dbReference type="ARBA" id="ARBA00009441"/>
    </source>
</evidence>
<evidence type="ECO:0000256" key="9">
    <source>
        <dbReference type="PIRNR" id="PIRNR003128"/>
    </source>
</evidence>
<feature type="coiled-coil region" evidence="10">
    <location>
        <begin position="302"/>
        <end position="349"/>
    </location>
</feature>
<dbReference type="KEGG" id="kpf:IX53_09690"/>
<dbReference type="GO" id="GO:0005524">
    <property type="term" value="F:ATP binding"/>
    <property type="evidence" value="ECO:0007669"/>
    <property type="project" value="UniProtKB-KW"/>
</dbReference>
<keyword evidence="5 9" id="KW-0227">DNA damage</keyword>
<dbReference type="EMBL" id="CP011232">
    <property type="protein sequence ID" value="AKI98055.1"/>
    <property type="molecule type" value="Genomic_DNA"/>
</dbReference>
<feature type="domain" description="RecF/RecN/SMC N-terminal" evidence="11">
    <location>
        <begin position="10"/>
        <end position="496"/>
    </location>
</feature>
<dbReference type="PIRSF" id="PIRSF003128">
    <property type="entry name" value="RecN"/>
    <property type="match status" value="1"/>
</dbReference>
<dbReference type="InterPro" id="IPR004604">
    <property type="entry name" value="DNA_recomb/repair_RecN"/>
</dbReference>
<sequence>MILTLRGRRFLTFPEFYIEFAPGLNVITGESGAGKTIILRALKSITGNTGNWEVEDDSFVEATFLGNESLLSRAAELGIDLGGEEFLIRVDFHPQRTLYRLNGRIVPKQLIKQLLDGHIEIHSQHGSVKLFDASKHHFILDKTLSRSLIESYNEKYNRLLMVRRKLSRLHIDPAAIEREKDFVQYQIAEIEKARLDPKEDGQIELRYKKVQNFKVLQQTFEILSNLLKDADDSVYAKISTVIQELNNFKSLGYGELLEHAQLALEEIEYLHERVIEEMEAFDIDEEELIRLEERLNLIQGLKRKYGSTIEEILEMKEKLENRLKELNLLEKSKNELQTIERELLVELKELGNKLDVERKKAANYLYEEVKNHLRDLKMPSADLEFRFFPEEMPLPYGTSRIVLYVRTNPGSDFLELGRVASGGELSRIILAIEAAVKDSLDLGTIVFDEIDVGVGARQGHVLADKLLEISEGTQCIVITHLPQIAEKAHRHFAVVKQIVEGGVFSNIKELTGEQRVKEIRDMIGKLEVR</sequence>
<keyword evidence="4" id="KW-0547">Nucleotide-binding</keyword>
<keyword evidence="13" id="KW-1185">Reference proteome</keyword>
<dbReference type="PANTHER" id="PTHR11059">
    <property type="entry name" value="DNA REPAIR PROTEIN RECN"/>
    <property type="match status" value="1"/>
</dbReference>
<evidence type="ECO:0000256" key="1">
    <source>
        <dbReference type="ARBA" id="ARBA00003618"/>
    </source>
</evidence>
<dbReference type="Pfam" id="PF02463">
    <property type="entry name" value="SMC_N"/>
    <property type="match status" value="1"/>
</dbReference>
<dbReference type="AlphaFoldDB" id="A0A0G2Z8Y1"/>
<dbReference type="Proteomes" id="UP000035159">
    <property type="component" value="Chromosome"/>
</dbReference>
<dbReference type="InterPro" id="IPR027417">
    <property type="entry name" value="P-loop_NTPase"/>
</dbReference>
<evidence type="ECO:0000256" key="6">
    <source>
        <dbReference type="ARBA" id="ARBA00022840"/>
    </source>
</evidence>
<evidence type="ECO:0000259" key="11">
    <source>
        <dbReference type="Pfam" id="PF02463"/>
    </source>
</evidence>
<evidence type="ECO:0000256" key="8">
    <source>
        <dbReference type="ARBA" id="ARBA00033408"/>
    </source>
</evidence>
<evidence type="ECO:0000256" key="5">
    <source>
        <dbReference type="ARBA" id="ARBA00022763"/>
    </source>
</evidence>
<dbReference type="PATRIC" id="fig|1330330.3.peg.1974"/>
<proteinExistence type="inferred from homology"/>
<evidence type="ECO:0000256" key="3">
    <source>
        <dbReference type="ARBA" id="ARBA00021315"/>
    </source>
</evidence>
<evidence type="ECO:0000256" key="10">
    <source>
        <dbReference type="SAM" id="Coils"/>
    </source>
</evidence>
<evidence type="ECO:0000313" key="12">
    <source>
        <dbReference type="EMBL" id="AKI98055.1"/>
    </source>
</evidence>
<dbReference type="PANTHER" id="PTHR11059:SF0">
    <property type="entry name" value="DNA REPAIR PROTEIN RECN"/>
    <property type="match status" value="1"/>
</dbReference>
<comment type="function">
    <text evidence="1 9">May be involved in recombinational repair of damaged DNA.</text>
</comment>
<dbReference type="SUPFAM" id="SSF52540">
    <property type="entry name" value="P-loop containing nucleoside triphosphate hydrolases"/>
    <property type="match status" value="1"/>
</dbReference>